<dbReference type="STRING" id="655863.F0X9W7"/>
<evidence type="ECO:0000313" key="1">
    <source>
        <dbReference type="EMBL" id="EFX06170.1"/>
    </source>
</evidence>
<dbReference type="OrthoDB" id="2830640at2759"/>
<dbReference type="InParanoid" id="F0X9W7"/>
<gene>
    <name evidence="1" type="ORF">CMQ_4239</name>
</gene>
<protein>
    <submittedName>
        <fullName evidence="1">Uncharacterized protein</fullName>
    </submittedName>
</protein>
<accession>F0X9W7</accession>
<sequence length="222" mass="25572">MGISTPPDELRECSKLCGPDKYSFLPENSLSSSAPSGSSTLDADYELTHTMIVFFISLKYDNTAQYEWCADVSQPGFLLMADRLGMHDAAVQNMLGRPDYWSAFGHQRQQQNDTHHRRDYEFFCQHPRWAQKTRYDQTHHCAPCSVYLHHDGRTNTSRYLAAAANPFLVHIMMSSYTYEQSTEFLQDVRQRLFSQITAVNDYICPAINLRINVNADLKADRR</sequence>
<dbReference type="AlphaFoldDB" id="F0X9W7"/>
<dbReference type="HOGENOM" id="CLU_1245496_0_0_1"/>
<evidence type="ECO:0000313" key="2">
    <source>
        <dbReference type="Proteomes" id="UP000007796"/>
    </source>
</evidence>
<proteinExistence type="predicted"/>
<reference evidence="1 2" key="1">
    <citation type="journal article" date="2011" name="Proc. Natl. Acad. Sci. U.S.A.">
        <title>Genome and transcriptome analyses of the mountain pine beetle-fungal symbiont Grosmannia clavigera, a lodgepole pine pathogen.</title>
        <authorList>
            <person name="DiGuistini S."/>
            <person name="Wang Y."/>
            <person name="Liao N.Y."/>
            <person name="Taylor G."/>
            <person name="Tanguay P."/>
            <person name="Feau N."/>
            <person name="Henrissat B."/>
            <person name="Chan S.K."/>
            <person name="Hesse-Orce U."/>
            <person name="Alamouti S.M."/>
            <person name="Tsui C.K.M."/>
            <person name="Docking R.T."/>
            <person name="Levasseur A."/>
            <person name="Haridas S."/>
            <person name="Robertson G."/>
            <person name="Birol I."/>
            <person name="Holt R.A."/>
            <person name="Marra M.A."/>
            <person name="Hamelin R.C."/>
            <person name="Hirst M."/>
            <person name="Jones S.J.M."/>
            <person name="Bohlmann J."/>
            <person name="Breuil C."/>
        </authorList>
    </citation>
    <scope>NUCLEOTIDE SEQUENCE [LARGE SCALE GENOMIC DNA]</scope>
    <source>
        <strain evidence="2">kw1407 / UAMH 11150</strain>
    </source>
</reference>
<dbReference type="EMBL" id="GL629735">
    <property type="protein sequence ID" value="EFX06170.1"/>
    <property type="molecule type" value="Genomic_DNA"/>
</dbReference>
<organism evidence="2">
    <name type="scientific">Grosmannia clavigera (strain kw1407 / UAMH 11150)</name>
    <name type="common">Blue stain fungus</name>
    <name type="synonym">Graphiocladiella clavigera</name>
    <dbReference type="NCBI Taxonomy" id="655863"/>
    <lineage>
        <taxon>Eukaryota</taxon>
        <taxon>Fungi</taxon>
        <taxon>Dikarya</taxon>
        <taxon>Ascomycota</taxon>
        <taxon>Pezizomycotina</taxon>
        <taxon>Sordariomycetes</taxon>
        <taxon>Sordariomycetidae</taxon>
        <taxon>Ophiostomatales</taxon>
        <taxon>Ophiostomataceae</taxon>
        <taxon>Leptographium</taxon>
    </lineage>
</organism>
<dbReference type="Proteomes" id="UP000007796">
    <property type="component" value="Unassembled WGS sequence"/>
</dbReference>
<dbReference type="RefSeq" id="XP_014175652.1">
    <property type="nucleotide sequence ID" value="XM_014320177.1"/>
</dbReference>
<name>F0X9W7_GROCL</name>
<dbReference type="GeneID" id="25977428"/>
<keyword evidence="2" id="KW-1185">Reference proteome</keyword>